<reference evidence="11 13" key="2">
    <citation type="journal article" date="2014" name="Genome Announc.">
        <title>Draft Genome Sequence of Bacillus alcalophilus AV1934, a Classic Alkaliphile Isolated from Human Feces in 1934.</title>
        <authorList>
            <person name="Attie O."/>
            <person name="Jayaprakash A."/>
            <person name="Shah H."/>
            <person name="Paulsen I.T."/>
            <person name="Morino M."/>
            <person name="Takahashi Y."/>
            <person name="Narumi I."/>
            <person name="Sachidanandam R."/>
            <person name="Satoh K."/>
            <person name="Ito M."/>
            <person name="Krulwich T.A."/>
        </authorList>
    </citation>
    <scope>NUCLEOTIDE SEQUENCE [LARGE SCALE GENOMIC DNA]</scope>
    <source>
        <strain evidence="11 13">AV1934</strain>
    </source>
</reference>
<sequence length="267" mass="31331">MKFVLKVLREQVNHIKLIFRLASYETKSKYQMHYLGILWQFLNPLLQVIVFWIVFGLGIRGGAPVGDTPFFVWLVIGLIPWFFISQTIVQGSNSVYAKVNLVSKMKFPVSILPSVTIVGNSAGFLVMLVLLGIILLVNNIYPTIYLLQFPYYLLCMYMFVFSFTLFSSTISIIIRDYQVLLQSMMRMLFFLTPIFWVPTNMSIIFQELLKLNPFYYIVNGFRMSLLGEGWVFQDYLYTIYFWSLTLFLILVGSFIHVKFRDRFVDYL</sequence>
<feature type="domain" description="ABC transmembrane type-2" evidence="9">
    <location>
        <begin position="35"/>
        <end position="259"/>
    </location>
</feature>
<dbReference type="GO" id="GO:0005886">
    <property type="term" value="C:plasma membrane"/>
    <property type="evidence" value="ECO:0007669"/>
    <property type="project" value="UniProtKB-SubCell"/>
</dbReference>
<feature type="transmembrane region" description="Helical" evidence="8">
    <location>
        <begin position="149"/>
        <end position="174"/>
    </location>
</feature>
<feature type="transmembrane region" description="Helical" evidence="8">
    <location>
        <begin position="110"/>
        <end position="137"/>
    </location>
</feature>
<dbReference type="OrthoDB" id="9794365at2"/>
<dbReference type="EMBL" id="JX399334">
    <property type="protein sequence ID" value="AFV25757.1"/>
    <property type="molecule type" value="Genomic_DNA"/>
</dbReference>
<dbReference type="eggNOG" id="COG1682">
    <property type="taxonomic scope" value="Bacteria"/>
</dbReference>
<dbReference type="PANTHER" id="PTHR30413:SF10">
    <property type="entry name" value="CAPSULE POLYSACCHARIDE EXPORT INNER-MEMBRANE PROTEIN CTRC"/>
    <property type="match status" value="1"/>
</dbReference>
<evidence type="ECO:0000256" key="2">
    <source>
        <dbReference type="ARBA" id="ARBA00007783"/>
    </source>
</evidence>
<evidence type="ECO:0000313" key="10">
    <source>
        <dbReference type="EMBL" id="AFV25757.1"/>
    </source>
</evidence>
<dbReference type="PROSITE" id="PS51012">
    <property type="entry name" value="ABC_TM2"/>
    <property type="match status" value="1"/>
</dbReference>
<feature type="transmembrane region" description="Helical" evidence="8">
    <location>
        <begin position="186"/>
        <end position="205"/>
    </location>
</feature>
<evidence type="ECO:0000259" key="9">
    <source>
        <dbReference type="PROSITE" id="PS51012"/>
    </source>
</evidence>
<dbReference type="GO" id="GO:0015920">
    <property type="term" value="P:lipopolysaccharide transport"/>
    <property type="evidence" value="ECO:0007669"/>
    <property type="project" value="TreeGrafter"/>
</dbReference>
<evidence type="ECO:0000313" key="11">
    <source>
        <dbReference type="EMBL" id="KGA96885.1"/>
    </source>
</evidence>
<evidence type="ECO:0000256" key="1">
    <source>
        <dbReference type="ARBA" id="ARBA00004651"/>
    </source>
</evidence>
<reference evidence="10" key="1">
    <citation type="submission" date="2012-07" db="EMBL/GenBank/DDBJ databases">
        <title>A Draft Genome for Bacillus alcalophilus strain ATCC 27647.</title>
        <authorList>
            <person name="Attie O."/>
            <person name="Jayaprakash A."/>
            <person name="Sachidanandam R."/>
            <person name="Shah H."/>
            <person name="Paulsen I."/>
            <person name="Morino M."/>
            <person name="Ito M."/>
            <person name="Krulwich T."/>
        </authorList>
    </citation>
    <scope>NUCLEOTIDE SEQUENCE</scope>
    <source>
        <strain evidence="10">ATCC 27647</strain>
    </source>
</reference>
<feature type="transmembrane region" description="Helical" evidence="8">
    <location>
        <begin position="235"/>
        <end position="257"/>
    </location>
</feature>
<evidence type="ECO:0000313" key="14">
    <source>
        <dbReference type="Proteomes" id="UP000297014"/>
    </source>
</evidence>
<feature type="transmembrane region" description="Helical" evidence="8">
    <location>
        <begin position="70"/>
        <end position="89"/>
    </location>
</feature>
<dbReference type="EMBL" id="JALP01000362">
    <property type="protein sequence ID" value="THG88591.1"/>
    <property type="molecule type" value="Genomic_DNA"/>
</dbReference>
<dbReference type="GO" id="GO:0140359">
    <property type="term" value="F:ABC-type transporter activity"/>
    <property type="evidence" value="ECO:0007669"/>
    <property type="project" value="InterPro"/>
</dbReference>
<evidence type="ECO:0000256" key="8">
    <source>
        <dbReference type="RuleBase" id="RU361157"/>
    </source>
</evidence>
<keyword evidence="5 8" id="KW-0812">Transmembrane</keyword>
<dbReference type="InterPro" id="IPR047817">
    <property type="entry name" value="ABC2_TM_bact-type"/>
</dbReference>
<keyword evidence="4 8" id="KW-1003">Cell membrane</keyword>
<accession>J8TS76</accession>
<keyword evidence="6 8" id="KW-1133">Transmembrane helix</keyword>
<dbReference type="InterPro" id="IPR013525">
    <property type="entry name" value="ABC2_TM"/>
</dbReference>
<dbReference type="PANTHER" id="PTHR30413">
    <property type="entry name" value="INNER MEMBRANE TRANSPORT PERMEASE"/>
    <property type="match status" value="1"/>
</dbReference>
<reference evidence="12 14" key="3">
    <citation type="submission" date="2014-01" db="EMBL/GenBank/DDBJ databases">
        <title>Draft genome sequencing of Bacillus alcalophilus CGMCC 1.3604.</title>
        <authorList>
            <person name="Yang J."/>
            <person name="Diao L."/>
            <person name="Yang S."/>
        </authorList>
    </citation>
    <scope>NUCLEOTIDE SEQUENCE [LARGE SCALE GENOMIC DNA]</scope>
    <source>
        <strain evidence="12 14">CGMCC 1.3604</strain>
    </source>
</reference>
<evidence type="ECO:0000313" key="13">
    <source>
        <dbReference type="Proteomes" id="UP000002754"/>
    </source>
</evidence>
<name>J8TS76_ALKAL</name>
<comment type="similarity">
    <text evidence="2 8">Belongs to the ABC-2 integral membrane protein family.</text>
</comment>
<evidence type="ECO:0000256" key="3">
    <source>
        <dbReference type="ARBA" id="ARBA00022448"/>
    </source>
</evidence>
<evidence type="ECO:0000256" key="5">
    <source>
        <dbReference type="ARBA" id="ARBA00022692"/>
    </source>
</evidence>
<evidence type="ECO:0000256" key="4">
    <source>
        <dbReference type="ARBA" id="ARBA00022475"/>
    </source>
</evidence>
<dbReference type="AlphaFoldDB" id="J8TS76"/>
<keyword evidence="13" id="KW-1185">Reference proteome</keyword>
<evidence type="ECO:0000256" key="7">
    <source>
        <dbReference type="ARBA" id="ARBA00023136"/>
    </source>
</evidence>
<comment type="subcellular location">
    <subcellularLocation>
        <location evidence="1 8">Cell membrane</location>
        <topology evidence="1 8">Multi-pass membrane protein</topology>
    </subcellularLocation>
</comment>
<dbReference type="EMBL" id="ALPT02000043">
    <property type="protein sequence ID" value="KGA96885.1"/>
    <property type="molecule type" value="Genomic_DNA"/>
</dbReference>
<dbReference type="Pfam" id="PF01061">
    <property type="entry name" value="ABC2_membrane"/>
    <property type="match status" value="1"/>
</dbReference>
<dbReference type="RefSeq" id="WP_003322023.1">
    <property type="nucleotide sequence ID" value="NZ_ALPT02000043.1"/>
</dbReference>
<proteinExistence type="inferred from homology"/>
<dbReference type="STRING" id="1218173.BALCAV_0213410"/>
<gene>
    <name evidence="12" type="ORF">AJ85_02115</name>
    <name evidence="10" type="ORF">BalcAV1551</name>
    <name evidence="11" type="ORF">BALCAV_0213410</name>
</gene>
<feature type="transmembrane region" description="Helical" evidence="8">
    <location>
        <begin position="37"/>
        <end position="58"/>
    </location>
</feature>
<dbReference type="Proteomes" id="UP000297014">
    <property type="component" value="Unassembled WGS sequence"/>
</dbReference>
<keyword evidence="3 8" id="KW-0813">Transport</keyword>
<evidence type="ECO:0000256" key="6">
    <source>
        <dbReference type="ARBA" id="ARBA00022989"/>
    </source>
</evidence>
<keyword evidence="7 8" id="KW-0472">Membrane</keyword>
<protein>
    <recommendedName>
        <fullName evidence="8">Transport permease protein</fullName>
    </recommendedName>
</protein>
<dbReference type="Proteomes" id="UP000002754">
    <property type="component" value="Unassembled WGS sequence"/>
</dbReference>
<evidence type="ECO:0000313" key="12">
    <source>
        <dbReference type="EMBL" id="THG88591.1"/>
    </source>
</evidence>
<organism evidence="11 13">
    <name type="scientific">Alkalihalobacillus alcalophilus ATCC 27647 = CGMCC 1.3604</name>
    <dbReference type="NCBI Taxonomy" id="1218173"/>
    <lineage>
        <taxon>Bacteria</taxon>
        <taxon>Bacillati</taxon>
        <taxon>Bacillota</taxon>
        <taxon>Bacilli</taxon>
        <taxon>Bacillales</taxon>
        <taxon>Bacillaceae</taxon>
        <taxon>Alkalihalobacillus</taxon>
    </lineage>
</organism>